<name>A0AAU8JIZ0_9CYAN</name>
<dbReference type="SUPFAM" id="SSF49899">
    <property type="entry name" value="Concanavalin A-like lectins/glucanases"/>
    <property type="match status" value="1"/>
</dbReference>
<dbReference type="Pfam" id="PF13385">
    <property type="entry name" value="Laminin_G_3"/>
    <property type="match status" value="1"/>
</dbReference>
<dbReference type="Gene3D" id="2.60.120.200">
    <property type="match status" value="1"/>
</dbReference>
<dbReference type="PROSITE" id="PS50231">
    <property type="entry name" value="RICIN_B_LECTIN"/>
    <property type="match status" value="1"/>
</dbReference>
<proteinExistence type="predicted"/>
<accession>A0AAU8JIZ0</accession>
<dbReference type="Pfam" id="PF00652">
    <property type="entry name" value="Ricin_B_lectin"/>
    <property type="match status" value="1"/>
</dbReference>
<dbReference type="PROSITE" id="PS50025">
    <property type="entry name" value="LAM_G_DOMAIN"/>
    <property type="match status" value="1"/>
</dbReference>
<dbReference type="Gene3D" id="2.80.10.50">
    <property type="match status" value="1"/>
</dbReference>
<dbReference type="InterPro" id="IPR035992">
    <property type="entry name" value="Ricin_B-like_lectins"/>
</dbReference>
<dbReference type="CDD" id="cd00161">
    <property type="entry name" value="beta-trefoil_Ricin-like"/>
    <property type="match status" value="1"/>
</dbReference>
<feature type="domain" description="Laminin G" evidence="1">
    <location>
        <begin position="44"/>
        <end position="232"/>
    </location>
</feature>
<reference evidence="2" key="1">
    <citation type="submission" date="2024-07" db="EMBL/GenBank/DDBJ databases">
        <authorList>
            <person name="Kim Y.J."/>
            <person name="Jeong J.Y."/>
        </authorList>
    </citation>
    <scope>NUCLEOTIDE SEQUENCE</scope>
    <source>
        <strain evidence="2">GIHE-MW2</strain>
    </source>
</reference>
<protein>
    <submittedName>
        <fullName evidence="2">LamG-like jellyroll fold domain-containing protein</fullName>
    </submittedName>
</protein>
<dbReference type="CDD" id="cd00110">
    <property type="entry name" value="LamG"/>
    <property type="match status" value="1"/>
</dbReference>
<dbReference type="RefSeq" id="WP_190880444.1">
    <property type="nucleotide sequence ID" value="NZ_CP159837.1"/>
</dbReference>
<gene>
    <name evidence="2" type="ORF">ABWT76_002116</name>
</gene>
<dbReference type="SUPFAM" id="SSF50370">
    <property type="entry name" value="Ricin B-like lectins"/>
    <property type="match status" value="1"/>
</dbReference>
<dbReference type="AlphaFoldDB" id="A0AAU8JIZ0"/>
<sequence>MTQPKHYWGFDETDGVAKDTTGNANGTLTNAIRVPNGRVSGGGVVQINGSNNSFVSFGGGVGQFGTSNFTVALWLKTTEQHRYFDLVGNRTAGSHGNFFCLRMTGKHESAPAGRVSAEVDQDGNGANYIGVEASTTGLNDGNWHHVAAVRQGTSLKLYIDGKLSGQGTSGGVANIANGNSFKLGQSYMGESKFAPNAQYDDLCVYDVALSDQEISNLFTNGPIPPTGVQIKSLANGAVLDVAGGQTNPQTNILVYASNGGDGQKWEIQANGVIKSKLGNYALDMKDIPNFEWAKELVLNPINGSPTQQWTIGADGTIKNKSNGFAIALYDTGTYQVALVWYLGAPAKPYETWQVV</sequence>
<dbReference type="EMBL" id="CP159837">
    <property type="protein sequence ID" value="XCM39211.1"/>
    <property type="molecule type" value="Genomic_DNA"/>
</dbReference>
<evidence type="ECO:0000259" key="1">
    <source>
        <dbReference type="PROSITE" id="PS50025"/>
    </source>
</evidence>
<dbReference type="InterPro" id="IPR001791">
    <property type="entry name" value="Laminin_G"/>
</dbReference>
<dbReference type="SMART" id="SM00458">
    <property type="entry name" value="RICIN"/>
    <property type="match status" value="1"/>
</dbReference>
<dbReference type="InterPro" id="IPR013320">
    <property type="entry name" value="ConA-like_dom_sf"/>
</dbReference>
<evidence type="ECO:0000313" key="2">
    <source>
        <dbReference type="EMBL" id="XCM39211.1"/>
    </source>
</evidence>
<dbReference type="InterPro" id="IPR000772">
    <property type="entry name" value="Ricin_B_lectin"/>
</dbReference>
<organism evidence="2">
    <name type="scientific">Planktothricoides raciborskii GIHE-MW2</name>
    <dbReference type="NCBI Taxonomy" id="2792601"/>
    <lineage>
        <taxon>Bacteria</taxon>
        <taxon>Bacillati</taxon>
        <taxon>Cyanobacteriota</taxon>
        <taxon>Cyanophyceae</taxon>
        <taxon>Oscillatoriophycideae</taxon>
        <taxon>Oscillatoriales</taxon>
        <taxon>Oscillatoriaceae</taxon>
        <taxon>Planktothricoides</taxon>
    </lineage>
</organism>